<accession>A0A8H6YWA3</accession>
<gene>
    <name evidence="1" type="ORF">MVEN_00372600</name>
</gene>
<dbReference type="AlphaFoldDB" id="A0A8H6YWA3"/>
<reference evidence="1" key="1">
    <citation type="submission" date="2020-05" db="EMBL/GenBank/DDBJ databases">
        <title>Mycena genomes resolve the evolution of fungal bioluminescence.</title>
        <authorList>
            <person name="Tsai I.J."/>
        </authorList>
    </citation>
    <scope>NUCLEOTIDE SEQUENCE</scope>
    <source>
        <strain evidence="1">CCC161011</strain>
    </source>
</reference>
<dbReference type="OrthoDB" id="2745898at2759"/>
<comment type="caution">
    <text evidence="1">The sequence shown here is derived from an EMBL/GenBank/DDBJ whole genome shotgun (WGS) entry which is preliminary data.</text>
</comment>
<sequence length="187" mass="21261">MAIIPDDFPTLKACALAGSIFRETSQRRLFQSIRLTSTGSLPMRGLRFRGFHTLPEESAHIAACIVSVGIDVHWNSSAADNESLQQIFRKLVNVRRCMIEQLENVFHTGYHTPTFLSSLLDFLARQPLRELHVLYIDQVPPDVILYMLTAAPVVSFEVIVYENLNEDPILLPDISQRESNVNPKWKI</sequence>
<dbReference type="Proteomes" id="UP000620124">
    <property type="component" value="Unassembled WGS sequence"/>
</dbReference>
<organism evidence="1 2">
    <name type="scientific">Mycena venus</name>
    <dbReference type="NCBI Taxonomy" id="2733690"/>
    <lineage>
        <taxon>Eukaryota</taxon>
        <taxon>Fungi</taxon>
        <taxon>Dikarya</taxon>
        <taxon>Basidiomycota</taxon>
        <taxon>Agaricomycotina</taxon>
        <taxon>Agaricomycetes</taxon>
        <taxon>Agaricomycetidae</taxon>
        <taxon>Agaricales</taxon>
        <taxon>Marasmiineae</taxon>
        <taxon>Mycenaceae</taxon>
        <taxon>Mycena</taxon>
    </lineage>
</organism>
<dbReference type="EMBL" id="JACAZI010000003">
    <property type="protein sequence ID" value="KAF7365015.1"/>
    <property type="molecule type" value="Genomic_DNA"/>
</dbReference>
<evidence type="ECO:0000313" key="1">
    <source>
        <dbReference type="EMBL" id="KAF7365015.1"/>
    </source>
</evidence>
<protein>
    <submittedName>
        <fullName evidence="1">Uncharacterized protein</fullName>
    </submittedName>
</protein>
<evidence type="ECO:0000313" key="2">
    <source>
        <dbReference type="Proteomes" id="UP000620124"/>
    </source>
</evidence>
<proteinExistence type="predicted"/>
<keyword evidence="2" id="KW-1185">Reference proteome</keyword>
<name>A0A8H6YWA3_9AGAR</name>